<sequence>MSICFDISRAYEIVMGISKEFNISIDDEHSLSEEVDHGTEELLKDFQSFGDLVSRCRLEDLSLEEKKILLSKFKVLSMGLSTIFDNLNDEVTKVMKGLAELPVSKNRADK</sequence>
<dbReference type="EMBL" id="BAABWH010000010">
    <property type="protein sequence ID" value="GAA6146809.1"/>
    <property type="molecule type" value="Genomic_DNA"/>
</dbReference>
<name>A0ABQ0A357_9GAMM</name>
<evidence type="ECO:0000313" key="2">
    <source>
        <dbReference type="Proteomes" id="UP001481413"/>
    </source>
</evidence>
<evidence type="ECO:0000313" key="1">
    <source>
        <dbReference type="EMBL" id="GAA6146809.1"/>
    </source>
</evidence>
<reference evidence="1 2" key="1">
    <citation type="submission" date="2024-04" db="EMBL/GenBank/DDBJ databases">
        <title>Draft genome sequence of Thalassolituus maritimus NBRC 116585.</title>
        <authorList>
            <person name="Miyakawa T."/>
            <person name="Kusuya Y."/>
            <person name="Miura T."/>
        </authorList>
    </citation>
    <scope>NUCLEOTIDE SEQUENCE [LARGE SCALE GENOMIC DNA]</scope>
    <source>
        <strain evidence="1 2">5NW40-0001</strain>
    </source>
</reference>
<organism evidence="1 2">
    <name type="scientific">Thalassolituus maritimus</name>
    <dbReference type="NCBI Taxonomy" id="484498"/>
    <lineage>
        <taxon>Bacteria</taxon>
        <taxon>Pseudomonadati</taxon>
        <taxon>Pseudomonadota</taxon>
        <taxon>Gammaproteobacteria</taxon>
        <taxon>Oceanospirillales</taxon>
        <taxon>Oceanospirillaceae</taxon>
        <taxon>Thalassolituus</taxon>
    </lineage>
</organism>
<comment type="caution">
    <text evidence="1">The sequence shown here is derived from an EMBL/GenBank/DDBJ whole genome shotgun (WGS) entry which is preliminary data.</text>
</comment>
<protein>
    <submittedName>
        <fullName evidence="1">Uncharacterized protein</fullName>
    </submittedName>
</protein>
<dbReference type="Proteomes" id="UP001481413">
    <property type="component" value="Unassembled WGS sequence"/>
</dbReference>
<dbReference type="RefSeq" id="WP_353296019.1">
    <property type="nucleotide sequence ID" value="NZ_BAABWH010000010.1"/>
</dbReference>
<accession>A0ABQ0A357</accession>
<proteinExistence type="predicted"/>
<keyword evidence="2" id="KW-1185">Reference proteome</keyword>
<gene>
    <name evidence="1" type="ORF">NBRC116585_29280</name>
</gene>